<protein>
    <recommendedName>
        <fullName evidence="3">Divergent polysaccharide deacetylase family protein</fullName>
    </recommendedName>
</protein>
<name>A0A1F6CSK9_HANXR</name>
<evidence type="ECO:0000313" key="2">
    <source>
        <dbReference type="Proteomes" id="UP000178606"/>
    </source>
</evidence>
<dbReference type="AlphaFoldDB" id="A0A1F6CSK9"/>
<dbReference type="EMBL" id="MFKF01000154">
    <property type="protein sequence ID" value="OGG52166.1"/>
    <property type="molecule type" value="Genomic_DNA"/>
</dbReference>
<dbReference type="SUPFAM" id="SSF88713">
    <property type="entry name" value="Glycoside hydrolase/deacetylase"/>
    <property type="match status" value="1"/>
</dbReference>
<reference evidence="1 2" key="1">
    <citation type="journal article" date="2016" name="Nat. Commun.">
        <title>Thousands of microbial genomes shed light on interconnected biogeochemical processes in an aquifer system.</title>
        <authorList>
            <person name="Anantharaman K."/>
            <person name="Brown C.T."/>
            <person name="Hug L.A."/>
            <person name="Sharon I."/>
            <person name="Castelle C.J."/>
            <person name="Probst A.J."/>
            <person name="Thomas B.C."/>
            <person name="Singh A."/>
            <person name="Wilkins M.J."/>
            <person name="Karaoz U."/>
            <person name="Brodie E.L."/>
            <person name="Williams K.H."/>
            <person name="Hubbard S.S."/>
            <person name="Banfield J.F."/>
        </authorList>
    </citation>
    <scope>NUCLEOTIDE SEQUENCE [LARGE SCALE GENOMIC DNA]</scope>
    <source>
        <strain evidence="2">RIFCSPLOWO2_12_FULL_64_10</strain>
    </source>
</reference>
<dbReference type="GO" id="GO:0005975">
    <property type="term" value="P:carbohydrate metabolic process"/>
    <property type="evidence" value="ECO:0007669"/>
    <property type="project" value="InterPro"/>
</dbReference>
<dbReference type="Proteomes" id="UP000178606">
    <property type="component" value="Unassembled WGS sequence"/>
</dbReference>
<dbReference type="InterPro" id="IPR006837">
    <property type="entry name" value="Divergent_DAC"/>
</dbReference>
<comment type="caution">
    <text evidence="1">The sequence shown here is derived from an EMBL/GenBank/DDBJ whole genome shotgun (WGS) entry which is preliminary data.</text>
</comment>
<evidence type="ECO:0008006" key="3">
    <source>
        <dbReference type="Google" id="ProtNLM"/>
    </source>
</evidence>
<dbReference type="Pfam" id="PF04748">
    <property type="entry name" value="Polysacc_deac_2"/>
    <property type="match status" value="1"/>
</dbReference>
<accession>A0A1F6CSK9</accession>
<dbReference type="PANTHER" id="PTHR30105:SF2">
    <property type="entry name" value="DIVERGENT POLYSACCHARIDE DEACETYLASE SUPERFAMILY"/>
    <property type="match status" value="1"/>
</dbReference>
<proteinExistence type="predicted"/>
<evidence type="ECO:0000313" key="1">
    <source>
        <dbReference type="EMBL" id="OGG52166.1"/>
    </source>
</evidence>
<gene>
    <name evidence="1" type="ORF">A3F84_19360</name>
</gene>
<dbReference type="InterPro" id="IPR011330">
    <property type="entry name" value="Glyco_hydro/deAcase_b/a-brl"/>
</dbReference>
<sequence length="375" mass="40592">MIDDLSRSSRPIRPMARPRRRAGRLTVLLLLFLVLPFIVLKVLRRPPSPVERPTPPPALDASWRARPGQVEAFSDSLASRLLRVLTDMGVSPEGIRSARSRQSGFHAETSVRVPRDLPLAVCNLEIVRQAEQIGGAVLSAVEARDGVSLAMQVGLGGNATDRIVLTVDPNLTRPAGAVALIVCALRSQDERVLGGFCDLDQMITLALRPDPEAGRVAARAQANGHGVMIHLPMGSERWSAALRRAMDQIPEATGVINDAAEGTEDERAMGSLLSEVRRRGLFFVDSRASASSVAYRTALRMGVRAGEGVMRLDEEDDAGMIREALRRLADLSAAEGQAIGTVYARPNALAAMREALPGLERRGVRFVRAEQVVKK</sequence>
<dbReference type="CDD" id="cd10936">
    <property type="entry name" value="CE4_DAC2"/>
    <property type="match status" value="1"/>
</dbReference>
<organism evidence="1 2">
    <name type="scientific">Handelsmanbacteria sp. (strain RIFCSPLOWO2_12_FULL_64_10)</name>
    <dbReference type="NCBI Taxonomy" id="1817868"/>
    <lineage>
        <taxon>Bacteria</taxon>
        <taxon>Candidatus Handelsmaniibacteriota</taxon>
    </lineage>
</organism>
<dbReference type="Gene3D" id="3.20.20.370">
    <property type="entry name" value="Glycoside hydrolase/deacetylase"/>
    <property type="match status" value="1"/>
</dbReference>
<dbReference type="PANTHER" id="PTHR30105">
    <property type="entry name" value="UNCHARACTERIZED YIBQ-RELATED"/>
    <property type="match status" value="1"/>
</dbReference>